<dbReference type="InterPro" id="IPR025164">
    <property type="entry name" value="Toastrack_DUF4097"/>
</dbReference>
<feature type="domain" description="DUF4097" evidence="1">
    <location>
        <begin position="50"/>
        <end position="259"/>
    </location>
</feature>
<organism evidence="2 3">
    <name type="scientific">Kineosporia babensis</name>
    <dbReference type="NCBI Taxonomy" id="499548"/>
    <lineage>
        <taxon>Bacteria</taxon>
        <taxon>Bacillati</taxon>
        <taxon>Actinomycetota</taxon>
        <taxon>Actinomycetes</taxon>
        <taxon>Kineosporiales</taxon>
        <taxon>Kineosporiaceae</taxon>
        <taxon>Kineosporia</taxon>
    </lineage>
</organism>
<keyword evidence="3" id="KW-1185">Reference proteome</keyword>
<dbReference type="Pfam" id="PF13349">
    <property type="entry name" value="DUF4097"/>
    <property type="match status" value="1"/>
</dbReference>
<dbReference type="AlphaFoldDB" id="A0A9X1N989"/>
<gene>
    <name evidence="2" type="ORF">LR394_01200</name>
</gene>
<dbReference type="Gene3D" id="2.160.20.120">
    <property type="match status" value="1"/>
</dbReference>
<evidence type="ECO:0000259" key="1">
    <source>
        <dbReference type="Pfam" id="PF13349"/>
    </source>
</evidence>
<comment type="caution">
    <text evidence="2">The sequence shown here is derived from an EMBL/GenBank/DDBJ whole genome shotgun (WGS) entry which is preliminary data.</text>
</comment>
<dbReference type="EMBL" id="JAJOMB010000001">
    <property type="protein sequence ID" value="MCD5309499.1"/>
    <property type="molecule type" value="Genomic_DNA"/>
</dbReference>
<name>A0A9X1N989_9ACTN</name>
<sequence length="284" mass="29737">MPEFDTPEPIHVLVDAGGVQLTVHAVERARTTTVEVAPHSANRSADVQHAERITAELVGARLSIRAPRTPKSRLRSLFGGSERADLVITVPAGSRLEMRGWGDVRTDGPLGPVDIDTGMGDITLEQTEDVRAKSGMGEVRLEAATGPVELYSSMGSITVGRTGSDVTAKSSLGDIRIEEGGGELRLSTSTGSVRVQRALAGVTASTPAGDIVLSSVCTGLIDARTSYGQLEIGVAHGSAAWLDVNTRHGAVRSSLESTDGPGEAELTVRIHAAVTYGDILLRRA</sequence>
<protein>
    <submittedName>
        <fullName evidence="2">DUF4097 domain-containing protein</fullName>
    </submittedName>
</protein>
<dbReference type="Proteomes" id="UP001138997">
    <property type="component" value="Unassembled WGS sequence"/>
</dbReference>
<proteinExistence type="predicted"/>
<evidence type="ECO:0000313" key="3">
    <source>
        <dbReference type="Proteomes" id="UP001138997"/>
    </source>
</evidence>
<accession>A0A9X1N989</accession>
<evidence type="ECO:0000313" key="2">
    <source>
        <dbReference type="EMBL" id="MCD5309499.1"/>
    </source>
</evidence>
<reference evidence="2" key="1">
    <citation type="submission" date="2021-11" db="EMBL/GenBank/DDBJ databases">
        <title>Streptomyces corallinus and Kineosporia corallina sp. nov., two new coral-derived marine actinobacteria.</title>
        <authorList>
            <person name="Buangrab K."/>
            <person name="Sutthacheep M."/>
            <person name="Yeemin T."/>
            <person name="Harunari E."/>
            <person name="Igarashi Y."/>
            <person name="Sripreechasak P."/>
            <person name="Kanchanasin P."/>
            <person name="Tanasupawat S."/>
            <person name="Phongsopitanun W."/>
        </authorList>
    </citation>
    <scope>NUCLEOTIDE SEQUENCE</scope>
    <source>
        <strain evidence="2">JCM 31032</strain>
    </source>
</reference>
<dbReference type="RefSeq" id="WP_231438424.1">
    <property type="nucleotide sequence ID" value="NZ_JAJOMB010000001.1"/>
</dbReference>